<reference evidence="3" key="1">
    <citation type="submission" date="2018-12" db="EMBL/GenBank/DDBJ databases">
        <title>Complete genome sequence of an uncultured bacterium of the candidate phylum Bipolaricaulota.</title>
        <authorList>
            <person name="Kadnikov V.V."/>
            <person name="Mardanov A.V."/>
            <person name="Beletsky A.V."/>
            <person name="Frank Y.A."/>
            <person name="Karnachuk O.V."/>
            <person name="Ravin N.V."/>
        </authorList>
    </citation>
    <scope>NUCLEOTIDE SEQUENCE [LARGE SCALE GENOMIC DNA]</scope>
</reference>
<dbReference type="EMBL" id="CP034928">
    <property type="protein sequence ID" value="QAA76757.1"/>
    <property type="molecule type" value="Genomic_DNA"/>
</dbReference>
<feature type="compositionally biased region" description="Polar residues" evidence="1">
    <location>
        <begin position="30"/>
        <end position="40"/>
    </location>
</feature>
<evidence type="ECO:0000256" key="1">
    <source>
        <dbReference type="SAM" id="MobiDB-lite"/>
    </source>
</evidence>
<gene>
    <name evidence="2" type="ORF">BIP78_0991</name>
</gene>
<accession>A0A410FUK4</accession>
<evidence type="ECO:0000313" key="2">
    <source>
        <dbReference type="EMBL" id="QAA76757.1"/>
    </source>
</evidence>
<proteinExistence type="predicted"/>
<dbReference type="KEGG" id="bih:BIP78_0991"/>
<evidence type="ECO:0000313" key="3">
    <source>
        <dbReference type="Proteomes" id="UP000287233"/>
    </source>
</evidence>
<protein>
    <submittedName>
        <fullName evidence="2">Uncharacterized protein</fullName>
    </submittedName>
</protein>
<name>A0A410FUK4_BIPS1</name>
<dbReference type="Proteomes" id="UP000287233">
    <property type="component" value="Chromosome"/>
</dbReference>
<sequence length="40" mass="3812">MADAGTCTGAASQTAAQRAGQALAAHATNVIPTNAPSLDS</sequence>
<organism evidence="2 3">
    <name type="scientific">Bipolaricaulis sibiricus</name>
    <dbReference type="NCBI Taxonomy" id="2501609"/>
    <lineage>
        <taxon>Bacteria</taxon>
        <taxon>Candidatus Bipolaricaulota</taxon>
        <taxon>Candidatus Bipolaricaulia</taxon>
        <taxon>Candidatus Bipolaricaulales</taxon>
        <taxon>Candidatus Bipolaricaulaceae</taxon>
        <taxon>Candidatus Bipolaricaulis</taxon>
    </lineage>
</organism>
<dbReference type="AlphaFoldDB" id="A0A410FUK4"/>
<feature type="region of interest" description="Disordered" evidence="1">
    <location>
        <begin position="19"/>
        <end position="40"/>
    </location>
</feature>